<keyword evidence="3 9" id="KW-0813">Transport</keyword>
<dbReference type="Pfam" id="PF26002">
    <property type="entry name" value="Beta-barrel_AprE"/>
    <property type="match status" value="1"/>
</dbReference>
<evidence type="ECO:0000256" key="2">
    <source>
        <dbReference type="ARBA" id="ARBA00009477"/>
    </source>
</evidence>
<feature type="domain" description="AprE-like beta-barrel" evidence="12">
    <location>
        <begin position="326"/>
        <end position="415"/>
    </location>
</feature>
<keyword evidence="4 9" id="KW-1003">Cell membrane</keyword>
<dbReference type="SUPFAM" id="SSF111369">
    <property type="entry name" value="HlyD-like secretion proteins"/>
    <property type="match status" value="1"/>
</dbReference>
<keyword evidence="5 9" id="KW-0997">Cell inner membrane</keyword>
<dbReference type="Gene3D" id="1.10.287.470">
    <property type="entry name" value="Helix hairpin bin"/>
    <property type="match status" value="1"/>
</dbReference>
<dbReference type="Proteomes" id="UP000076577">
    <property type="component" value="Unassembled WGS sequence"/>
</dbReference>
<evidence type="ECO:0000256" key="9">
    <source>
        <dbReference type="RuleBase" id="RU365093"/>
    </source>
</evidence>
<evidence type="ECO:0000259" key="12">
    <source>
        <dbReference type="Pfam" id="PF26002"/>
    </source>
</evidence>
<dbReference type="InterPro" id="IPR050739">
    <property type="entry name" value="MFP"/>
</dbReference>
<evidence type="ECO:0000256" key="4">
    <source>
        <dbReference type="ARBA" id="ARBA00022475"/>
    </source>
</evidence>
<accession>A0A165Y3X3</accession>
<dbReference type="Gene3D" id="2.40.50.100">
    <property type="match status" value="1"/>
</dbReference>
<evidence type="ECO:0000256" key="5">
    <source>
        <dbReference type="ARBA" id="ARBA00022519"/>
    </source>
</evidence>
<evidence type="ECO:0000259" key="11">
    <source>
        <dbReference type="Pfam" id="PF25994"/>
    </source>
</evidence>
<evidence type="ECO:0000313" key="13">
    <source>
        <dbReference type="EMBL" id="KZL18417.1"/>
    </source>
</evidence>
<dbReference type="PANTHER" id="PTHR30386:SF17">
    <property type="entry name" value="ALKALINE PROTEASE SECRETION PROTEIN APRE"/>
    <property type="match status" value="1"/>
</dbReference>
<name>A0A165Y3X3_9HYPH</name>
<comment type="caution">
    <text evidence="13">The sequence shown here is derived from an EMBL/GenBank/DDBJ whole genome shotgun (WGS) entry which is preliminary data.</text>
</comment>
<dbReference type="InterPro" id="IPR010129">
    <property type="entry name" value="T1SS_HlyD"/>
</dbReference>
<keyword evidence="8 9" id="KW-0472">Membrane</keyword>
<evidence type="ECO:0000256" key="8">
    <source>
        <dbReference type="ARBA" id="ARBA00023136"/>
    </source>
</evidence>
<keyword evidence="10" id="KW-0175">Coiled coil</keyword>
<feature type="transmembrane region" description="Helical" evidence="9">
    <location>
        <begin position="20"/>
        <end position="38"/>
    </location>
</feature>
<feature type="domain" description="AprE-like long alpha-helical hairpin" evidence="11">
    <location>
        <begin position="93"/>
        <end position="284"/>
    </location>
</feature>
<keyword evidence="6 9" id="KW-0812">Transmembrane</keyword>
<comment type="similarity">
    <text evidence="2 9">Belongs to the membrane fusion protein (MFP) (TC 8.A.1) family.</text>
</comment>
<keyword evidence="14" id="KW-1185">Reference proteome</keyword>
<dbReference type="PRINTS" id="PR01490">
    <property type="entry name" value="RTXTOXIND"/>
</dbReference>
<dbReference type="Gene3D" id="2.40.30.170">
    <property type="match status" value="1"/>
</dbReference>
<evidence type="ECO:0000256" key="7">
    <source>
        <dbReference type="ARBA" id="ARBA00022989"/>
    </source>
</evidence>
<dbReference type="EMBL" id="LMCB01000021">
    <property type="protein sequence ID" value="KZL18417.1"/>
    <property type="molecule type" value="Genomic_DNA"/>
</dbReference>
<dbReference type="OrthoDB" id="9810980at2"/>
<dbReference type="AlphaFoldDB" id="A0A165Y3X3"/>
<keyword evidence="7 9" id="KW-1133">Transmembrane helix</keyword>
<dbReference type="Pfam" id="PF25994">
    <property type="entry name" value="HH_AprE"/>
    <property type="match status" value="1"/>
</dbReference>
<evidence type="ECO:0000256" key="10">
    <source>
        <dbReference type="SAM" id="Coils"/>
    </source>
</evidence>
<dbReference type="GO" id="GO:0015031">
    <property type="term" value="P:protein transport"/>
    <property type="evidence" value="ECO:0007669"/>
    <property type="project" value="InterPro"/>
</dbReference>
<comment type="subcellular location">
    <subcellularLocation>
        <location evidence="1 9">Cell inner membrane</location>
        <topology evidence="1 9">Single-pass membrane protein</topology>
    </subcellularLocation>
</comment>
<dbReference type="InterPro" id="IPR058982">
    <property type="entry name" value="Beta-barrel_AprE"/>
</dbReference>
<sequence>MPEQTTLSTIQTSRKKHMRWGLFLVGVLVLGLGGWSSVAKINSAVITSGSVAVDGQAKKVQHQEGGIVGEILVKDGDEVKDGDVLFRLDETVVKANLAITRKRLHQMQAQEARLSAEWRNDDQVAFPENLVELAKTDKIAATALDGEQALFAARQQGIKGRKKQLGEQIAQLEQQIEGLQVQRDAKAESIDLVTQQLADFASLLEKRLINASQVTAIKRERAELVGDRGGLISQVAQTKEAISEKRVQILQLDEEFLEKVLSDLQNIRSQIAELEEQEVAAQDRLKRIDIRAPQSGYVHQLNVHTVGGVIAPGDTLMLVVPEDSDLVIESRVQPVDVDQLQVGQDAYVRLAAFDQRTTPELGAAVLNVSPDLTRDEVTGEPFYLARLKILDSEMPKLNGQTLVPGMPVEGFIQTGERTVLSYFIKPMQDQIAHALKEK</sequence>
<feature type="coiled-coil region" evidence="10">
    <location>
        <begin position="155"/>
        <end position="189"/>
    </location>
</feature>
<dbReference type="InterPro" id="IPR058781">
    <property type="entry name" value="HH_AprE-like"/>
</dbReference>
<evidence type="ECO:0000313" key="14">
    <source>
        <dbReference type="Proteomes" id="UP000076577"/>
    </source>
</evidence>
<dbReference type="STRING" id="989403.SAMN05421798_1303"/>
<evidence type="ECO:0000256" key="6">
    <source>
        <dbReference type="ARBA" id="ARBA00022692"/>
    </source>
</evidence>
<proteinExistence type="inferred from homology"/>
<dbReference type="PATRIC" id="fig|989403.3.peg.2784"/>
<dbReference type="RefSeq" id="WP_068006498.1">
    <property type="nucleotide sequence ID" value="NZ_FOFM01000030.1"/>
</dbReference>
<gene>
    <name evidence="13" type="primary">prsE_2</name>
    <name evidence="13" type="ORF">PsAD2_02602</name>
</gene>
<evidence type="ECO:0000256" key="3">
    <source>
        <dbReference type="ARBA" id="ARBA00022448"/>
    </source>
</evidence>
<dbReference type="PANTHER" id="PTHR30386">
    <property type="entry name" value="MEMBRANE FUSION SUBUNIT OF EMRAB-TOLC MULTIDRUG EFFLUX PUMP"/>
    <property type="match status" value="1"/>
</dbReference>
<protein>
    <recommendedName>
        <fullName evidence="9">Membrane fusion protein (MFP) family protein</fullName>
    </recommendedName>
</protein>
<feature type="coiled-coil region" evidence="10">
    <location>
        <begin position="235"/>
        <end position="291"/>
    </location>
</feature>
<dbReference type="NCBIfam" id="TIGR01843">
    <property type="entry name" value="type_I_hlyD"/>
    <property type="match status" value="1"/>
</dbReference>
<organism evidence="13 14">
    <name type="scientific">Pseudovibrio axinellae</name>
    <dbReference type="NCBI Taxonomy" id="989403"/>
    <lineage>
        <taxon>Bacteria</taxon>
        <taxon>Pseudomonadati</taxon>
        <taxon>Pseudomonadota</taxon>
        <taxon>Alphaproteobacteria</taxon>
        <taxon>Hyphomicrobiales</taxon>
        <taxon>Stappiaceae</taxon>
        <taxon>Pseudovibrio</taxon>
    </lineage>
</organism>
<dbReference type="GO" id="GO:0005886">
    <property type="term" value="C:plasma membrane"/>
    <property type="evidence" value="ECO:0007669"/>
    <property type="project" value="UniProtKB-SubCell"/>
</dbReference>
<evidence type="ECO:0000256" key="1">
    <source>
        <dbReference type="ARBA" id="ARBA00004377"/>
    </source>
</evidence>
<reference evidence="13 14" key="1">
    <citation type="journal article" date="2016" name="Front. Microbiol.">
        <title>Comparative Genomic Analysis Reveals a Diverse Repertoire of Genes Involved in Prokaryote-Eukaryote Interactions within the Pseudovibrio Genus.</title>
        <authorList>
            <person name="Romano S."/>
            <person name="Fernandez-Guerra A."/>
            <person name="Reen F.J."/>
            <person name="Glockner F.O."/>
            <person name="Crowley S.P."/>
            <person name="O'Sullivan O."/>
            <person name="Cotter P.D."/>
            <person name="Adams C."/>
            <person name="Dobson A.D."/>
            <person name="O'Gara F."/>
        </authorList>
    </citation>
    <scope>NUCLEOTIDE SEQUENCE [LARGE SCALE GENOMIC DNA]</scope>
    <source>
        <strain evidence="13 14">Ad2</strain>
    </source>
</reference>